<proteinExistence type="predicted"/>
<dbReference type="InterPro" id="IPR016167">
    <property type="entry name" value="FAD-bd_PCMH_sub1"/>
</dbReference>
<dbReference type="AlphaFoldDB" id="A0A6J6T470"/>
<dbReference type="EMBL" id="CAEZYW010000108">
    <property type="protein sequence ID" value="CAB4741758.1"/>
    <property type="molecule type" value="Genomic_DNA"/>
</dbReference>
<keyword evidence="1" id="KW-0560">Oxidoreductase</keyword>
<dbReference type="InterPro" id="IPR006094">
    <property type="entry name" value="Oxid_FAD_bind_N"/>
</dbReference>
<dbReference type="InterPro" id="IPR010031">
    <property type="entry name" value="FAD_lactone_oxidase-like"/>
</dbReference>
<dbReference type="InterPro" id="IPR016166">
    <property type="entry name" value="FAD-bd_PCMH"/>
</dbReference>
<dbReference type="Gene3D" id="3.30.70.2520">
    <property type="match status" value="1"/>
</dbReference>
<dbReference type="Pfam" id="PF01565">
    <property type="entry name" value="FAD_binding_4"/>
    <property type="match status" value="1"/>
</dbReference>
<reference evidence="3" key="1">
    <citation type="submission" date="2020-05" db="EMBL/GenBank/DDBJ databases">
        <authorList>
            <person name="Chiriac C."/>
            <person name="Salcher M."/>
            <person name="Ghai R."/>
            <person name="Kavagutti S V."/>
        </authorList>
    </citation>
    <scope>NUCLEOTIDE SEQUENCE</scope>
</reference>
<evidence type="ECO:0000256" key="1">
    <source>
        <dbReference type="ARBA" id="ARBA00023002"/>
    </source>
</evidence>
<dbReference type="Gene3D" id="3.30.43.10">
    <property type="entry name" value="Uridine Diphospho-n-acetylenolpyruvylglucosamine Reductase, domain 2"/>
    <property type="match status" value="1"/>
</dbReference>
<dbReference type="InterPro" id="IPR016169">
    <property type="entry name" value="FAD-bd_PCMH_sub2"/>
</dbReference>
<dbReference type="GO" id="GO:0080049">
    <property type="term" value="F:L-gulono-1,4-lactone dehydrogenase activity"/>
    <property type="evidence" value="ECO:0007669"/>
    <property type="project" value="TreeGrafter"/>
</dbReference>
<dbReference type="SUPFAM" id="SSF56176">
    <property type="entry name" value="FAD-binding/transporter-associated domain-like"/>
    <property type="match status" value="1"/>
</dbReference>
<sequence>MRNWSGHVEFTSARIESPPTTAELQSLVSGSDRIRALGTAHSFNAIADTIGVHVSVASLPGGIEIDAEQALAWVPAGMRYGEAARLLDARGWAVHNMASLGHISVAGTIATGTHGSGDRNPTLSASVAGLEMVTAAGDLISLTRDDPDFAGCVVALGALGVTTRVLLRVEPAYEVRQYVIDDVSHESLLTGFEDAFSSAYSVSFFTTWAADLTGKIWLKRREGRDAPLTSPPLAGEPWLGGRLAAAKRHPLPEHDAMHCTEQQGALLPWHEALPHFKLDFTPSSGDELQTEYLVPRDRAVGLLRELEMLAPRIHPLLHVSEIRTMCADDLWLSGAYGRDTVGIHFTWKKVPEALGLLPEVDALLGPAGGRPHWGKLYDTGASRLADRYPRFDDFARLADKFDPGGKFRNQTLDTLLGSRHVDHVRH</sequence>
<dbReference type="Gene3D" id="3.30.465.10">
    <property type="match status" value="1"/>
</dbReference>
<dbReference type="Gene3D" id="3.30.70.2530">
    <property type="match status" value="1"/>
</dbReference>
<evidence type="ECO:0000259" key="2">
    <source>
        <dbReference type="PROSITE" id="PS51387"/>
    </source>
</evidence>
<feature type="domain" description="FAD-binding PCMH-type" evidence="2">
    <location>
        <begin position="7"/>
        <end position="172"/>
    </location>
</feature>
<dbReference type="InterPro" id="IPR036318">
    <property type="entry name" value="FAD-bd_PCMH-like_sf"/>
</dbReference>
<evidence type="ECO:0000313" key="3">
    <source>
        <dbReference type="EMBL" id="CAB4741758.1"/>
    </source>
</evidence>
<dbReference type="InterPro" id="IPR016171">
    <property type="entry name" value="Vanillyl_alc_oxidase_C-sub2"/>
</dbReference>
<protein>
    <submittedName>
        <fullName evidence="3">Unannotated protein</fullName>
    </submittedName>
</protein>
<accession>A0A6J6T470</accession>
<dbReference type="GO" id="GO:0071949">
    <property type="term" value="F:FAD binding"/>
    <property type="evidence" value="ECO:0007669"/>
    <property type="project" value="InterPro"/>
</dbReference>
<name>A0A6J6T470_9ZZZZ</name>
<dbReference type="InterPro" id="IPR007173">
    <property type="entry name" value="ALO_C"/>
</dbReference>
<organism evidence="3">
    <name type="scientific">freshwater metagenome</name>
    <dbReference type="NCBI Taxonomy" id="449393"/>
    <lineage>
        <taxon>unclassified sequences</taxon>
        <taxon>metagenomes</taxon>
        <taxon>ecological metagenomes</taxon>
    </lineage>
</organism>
<dbReference type="Gene3D" id="1.10.45.10">
    <property type="entry name" value="Vanillyl-alcohol Oxidase, Chain A, domain 4"/>
    <property type="match status" value="1"/>
</dbReference>
<dbReference type="PROSITE" id="PS51387">
    <property type="entry name" value="FAD_PCMH"/>
    <property type="match status" value="1"/>
</dbReference>
<dbReference type="PANTHER" id="PTHR43762:SF1">
    <property type="entry name" value="D-ARABINONO-1,4-LACTONE OXIDASE"/>
    <property type="match status" value="1"/>
</dbReference>
<gene>
    <name evidence="3" type="ORF">UFOPK2786_00817</name>
</gene>
<dbReference type="GO" id="GO:0016020">
    <property type="term" value="C:membrane"/>
    <property type="evidence" value="ECO:0007669"/>
    <property type="project" value="InterPro"/>
</dbReference>
<dbReference type="GO" id="GO:0003885">
    <property type="term" value="F:D-arabinono-1,4-lactone oxidase activity"/>
    <property type="evidence" value="ECO:0007669"/>
    <property type="project" value="InterPro"/>
</dbReference>
<dbReference type="Pfam" id="PF04030">
    <property type="entry name" value="ALO"/>
    <property type="match status" value="1"/>
</dbReference>
<dbReference type="PANTHER" id="PTHR43762">
    <property type="entry name" value="L-GULONOLACTONE OXIDASE"/>
    <property type="match status" value="1"/>
</dbReference>